<evidence type="ECO:0000313" key="8">
    <source>
        <dbReference type="EMBL" id="NNF05780.1"/>
    </source>
</evidence>
<dbReference type="AlphaFoldDB" id="A0A7Y2H1A2"/>
<dbReference type="Proteomes" id="UP000547674">
    <property type="component" value="Unassembled WGS sequence"/>
</dbReference>
<comment type="similarity">
    <text evidence="2">Belongs to the FliR/MopE/SpaR family.</text>
</comment>
<keyword evidence="4 7" id="KW-0812">Transmembrane</keyword>
<dbReference type="GO" id="GO:0006605">
    <property type="term" value="P:protein targeting"/>
    <property type="evidence" value="ECO:0007669"/>
    <property type="project" value="InterPro"/>
</dbReference>
<comment type="subcellular location">
    <subcellularLocation>
        <location evidence="1">Cell membrane</location>
        <topology evidence="1">Multi-pass membrane protein</topology>
    </subcellularLocation>
</comment>
<organism evidence="8 9">
    <name type="scientific">Eiseniibacteriota bacterium</name>
    <dbReference type="NCBI Taxonomy" id="2212470"/>
    <lineage>
        <taxon>Bacteria</taxon>
        <taxon>Candidatus Eiseniibacteriota</taxon>
    </lineage>
</organism>
<keyword evidence="3" id="KW-1003">Cell membrane</keyword>
<sequence>MDPINTIFQTSSWPTFAFVATRVGGLMTAAPLWSMTGLPRLARGAVAVTMSVVLLPVVPQVTDPGSLATISLSMGMEFLIGLLIGLTAAVFLHGAGLAGEIIISQMGLNLGPSAASMSDVLVPGVGQLKTAMVTLIYLGIDGHLILLRGVADSLQAFPPGMAFIPDAGPPLAIHLMTTMYKAAIQAAAPAMVALVLIDVAVGIMSRAVPQLNAIMVLFPVTILLGLVMVAAAMPMTAQAMYGWMADLGHHVGVVLEALSKAKGGN</sequence>
<feature type="transmembrane region" description="Helical" evidence="7">
    <location>
        <begin position="12"/>
        <end position="34"/>
    </location>
</feature>
<evidence type="ECO:0000256" key="7">
    <source>
        <dbReference type="SAM" id="Phobius"/>
    </source>
</evidence>
<keyword evidence="5 7" id="KW-1133">Transmembrane helix</keyword>
<feature type="transmembrane region" description="Helical" evidence="7">
    <location>
        <begin position="211"/>
        <end position="233"/>
    </location>
</feature>
<dbReference type="InterPro" id="IPR002010">
    <property type="entry name" value="T3SS_IM_R"/>
</dbReference>
<dbReference type="PANTHER" id="PTHR30065:SF1">
    <property type="entry name" value="SURFACE PRESENTATION OF ANTIGENS PROTEIN SPAR"/>
    <property type="match status" value="1"/>
</dbReference>
<dbReference type="PANTHER" id="PTHR30065">
    <property type="entry name" value="FLAGELLAR BIOSYNTHETIC PROTEIN FLIR"/>
    <property type="match status" value="1"/>
</dbReference>
<dbReference type="PRINTS" id="PR00953">
    <property type="entry name" value="TYPE3IMRPROT"/>
</dbReference>
<protein>
    <submittedName>
        <fullName evidence="8">Flagellar biosynthetic protein FliR</fullName>
    </submittedName>
</protein>
<proteinExistence type="inferred from homology"/>
<keyword evidence="8" id="KW-0969">Cilium</keyword>
<keyword evidence="8" id="KW-0966">Cell projection</keyword>
<feature type="transmembrane region" description="Helical" evidence="7">
    <location>
        <begin position="41"/>
        <end position="58"/>
    </location>
</feature>
<keyword evidence="8" id="KW-0282">Flagellum</keyword>
<evidence type="ECO:0000256" key="3">
    <source>
        <dbReference type="ARBA" id="ARBA00022475"/>
    </source>
</evidence>
<evidence type="ECO:0000256" key="1">
    <source>
        <dbReference type="ARBA" id="ARBA00004651"/>
    </source>
</evidence>
<evidence type="ECO:0000256" key="4">
    <source>
        <dbReference type="ARBA" id="ARBA00022692"/>
    </source>
</evidence>
<dbReference type="Pfam" id="PF01311">
    <property type="entry name" value="Bac_export_1"/>
    <property type="match status" value="1"/>
</dbReference>
<comment type="caution">
    <text evidence="8">The sequence shown here is derived from an EMBL/GenBank/DDBJ whole genome shotgun (WGS) entry which is preliminary data.</text>
</comment>
<name>A0A7Y2H1A2_UNCEI</name>
<reference evidence="8 9" key="1">
    <citation type="submission" date="2020-03" db="EMBL/GenBank/DDBJ databases">
        <title>Metabolic flexibility allows generalist bacteria to become dominant in a frequently disturbed ecosystem.</title>
        <authorList>
            <person name="Chen Y.-J."/>
            <person name="Leung P.M."/>
            <person name="Bay S.K."/>
            <person name="Hugenholtz P."/>
            <person name="Kessler A.J."/>
            <person name="Shelley G."/>
            <person name="Waite D.W."/>
            <person name="Cook P.L."/>
            <person name="Greening C."/>
        </authorList>
    </citation>
    <scope>NUCLEOTIDE SEQUENCE [LARGE SCALE GENOMIC DNA]</scope>
    <source>
        <strain evidence="8">SS_bin_28</strain>
    </source>
</reference>
<accession>A0A7Y2H1A2</accession>
<dbReference type="GO" id="GO:0005886">
    <property type="term" value="C:plasma membrane"/>
    <property type="evidence" value="ECO:0007669"/>
    <property type="project" value="UniProtKB-SubCell"/>
</dbReference>
<evidence type="ECO:0000256" key="6">
    <source>
        <dbReference type="ARBA" id="ARBA00023136"/>
    </source>
</evidence>
<evidence type="ECO:0000256" key="5">
    <source>
        <dbReference type="ARBA" id="ARBA00022989"/>
    </source>
</evidence>
<feature type="transmembrane region" description="Helical" evidence="7">
    <location>
        <begin position="186"/>
        <end position="205"/>
    </location>
</feature>
<keyword evidence="6 7" id="KW-0472">Membrane</keyword>
<evidence type="ECO:0000256" key="2">
    <source>
        <dbReference type="ARBA" id="ARBA00009772"/>
    </source>
</evidence>
<evidence type="ECO:0000313" key="9">
    <source>
        <dbReference type="Proteomes" id="UP000547674"/>
    </source>
</evidence>
<dbReference type="EMBL" id="JABDJR010000126">
    <property type="protein sequence ID" value="NNF05780.1"/>
    <property type="molecule type" value="Genomic_DNA"/>
</dbReference>
<feature type="transmembrane region" description="Helical" evidence="7">
    <location>
        <begin position="78"/>
        <end position="103"/>
    </location>
</feature>
<gene>
    <name evidence="8" type="ORF">HKN21_03380</name>
</gene>